<evidence type="ECO:0000256" key="2">
    <source>
        <dbReference type="ARBA" id="ARBA00022734"/>
    </source>
</evidence>
<comment type="caution">
    <text evidence="8">The sequence shown here is derived from an EMBL/GenBank/DDBJ whole genome shotgun (WGS) entry which is preliminary data.</text>
</comment>
<proteinExistence type="inferred from homology"/>
<comment type="similarity">
    <text evidence="5">Belongs to the glycosyltransferase 2 family. GalNAc-T subfamily.</text>
</comment>
<dbReference type="InterPro" id="IPR035992">
    <property type="entry name" value="Ricin_B-like_lectins"/>
</dbReference>
<feature type="domain" description="Ricin B lectin" evidence="7">
    <location>
        <begin position="410"/>
        <end position="487"/>
    </location>
</feature>
<evidence type="ECO:0000259" key="6">
    <source>
        <dbReference type="Pfam" id="PF00535"/>
    </source>
</evidence>
<dbReference type="EC" id="2.4.1.-" evidence="5"/>
<dbReference type="Pfam" id="PF00535">
    <property type="entry name" value="Glycos_transf_2"/>
    <property type="match status" value="1"/>
</dbReference>
<protein>
    <recommendedName>
        <fullName evidence="5">Polypeptide N-acetylgalactosaminyltransferase</fullName>
        <ecNumber evidence="5">2.4.1.-</ecNumber>
    </recommendedName>
    <alternativeName>
        <fullName evidence="5">Protein-UDP acetylgalactosaminyltransferase</fullName>
    </alternativeName>
</protein>
<feature type="domain" description="Glycosyltransferase 2-like" evidence="6">
    <location>
        <begin position="139"/>
        <end position="282"/>
    </location>
</feature>
<dbReference type="Pfam" id="PF00652">
    <property type="entry name" value="Ricin_B_lectin"/>
    <property type="match status" value="1"/>
</dbReference>
<keyword evidence="3 5" id="KW-0333">Golgi apparatus</keyword>
<keyword evidence="9" id="KW-1185">Reference proteome</keyword>
<dbReference type="SUPFAM" id="SSF50370">
    <property type="entry name" value="Ricin B-like lectins"/>
    <property type="match status" value="1"/>
</dbReference>
<dbReference type="SUPFAM" id="SSF53448">
    <property type="entry name" value="Nucleotide-diphospho-sugar transferases"/>
    <property type="match status" value="1"/>
</dbReference>
<dbReference type="InterPro" id="IPR029044">
    <property type="entry name" value="Nucleotide-diphossugar_trans"/>
</dbReference>
<keyword evidence="5" id="KW-0328">Glycosyltransferase</keyword>
<evidence type="ECO:0000313" key="9">
    <source>
        <dbReference type="Proteomes" id="UP001634394"/>
    </source>
</evidence>
<feature type="transmembrane region" description="Helical" evidence="5">
    <location>
        <begin position="7"/>
        <end position="27"/>
    </location>
</feature>
<dbReference type="GO" id="GO:0000139">
    <property type="term" value="C:Golgi membrane"/>
    <property type="evidence" value="ECO:0007669"/>
    <property type="project" value="UniProtKB-SubCell"/>
</dbReference>
<keyword evidence="5" id="KW-0808">Transferase</keyword>
<evidence type="ECO:0000313" key="8">
    <source>
        <dbReference type="EMBL" id="KAL3867308.1"/>
    </source>
</evidence>
<dbReference type="EMBL" id="JBJQND010000009">
    <property type="protein sequence ID" value="KAL3867308.1"/>
    <property type="molecule type" value="Genomic_DNA"/>
</dbReference>
<evidence type="ECO:0000256" key="5">
    <source>
        <dbReference type="RuleBase" id="RU361242"/>
    </source>
</evidence>
<reference evidence="8 9" key="1">
    <citation type="submission" date="2024-11" db="EMBL/GenBank/DDBJ databases">
        <title>Chromosome-level genome assembly of the freshwater bivalve Anodonta woodiana.</title>
        <authorList>
            <person name="Chen X."/>
        </authorList>
    </citation>
    <scope>NUCLEOTIDE SEQUENCE [LARGE SCALE GENOMIC DNA]</scope>
    <source>
        <strain evidence="8">MN2024</strain>
        <tissue evidence="8">Gills</tissue>
    </source>
</reference>
<dbReference type="PANTHER" id="PTHR11675:SF63">
    <property type="entry name" value="POLYPEPTIDE N-ACETYLGALACTOSAMINYLTRANSFERASE"/>
    <property type="match status" value="1"/>
</dbReference>
<keyword evidence="4 5" id="KW-1015">Disulfide bond</keyword>
<comment type="subcellular location">
    <subcellularLocation>
        <location evidence="1 5">Golgi apparatus membrane</location>
        <topology evidence="1 5">Single-pass type II membrane protein</topology>
    </subcellularLocation>
</comment>
<evidence type="ECO:0000256" key="1">
    <source>
        <dbReference type="ARBA" id="ARBA00004323"/>
    </source>
</evidence>
<keyword evidence="5" id="KW-0464">Manganese</keyword>
<dbReference type="PROSITE" id="PS50231">
    <property type="entry name" value="RICIN_B_LECTIN"/>
    <property type="match status" value="1"/>
</dbReference>
<comment type="pathway">
    <text evidence="5">Protein modification; protein glycosylation.</text>
</comment>
<name>A0ABD3W367_SINWO</name>
<keyword evidence="5" id="KW-0812">Transmembrane</keyword>
<organism evidence="8 9">
    <name type="scientific">Sinanodonta woodiana</name>
    <name type="common">Chinese pond mussel</name>
    <name type="synonym">Anodonta woodiana</name>
    <dbReference type="NCBI Taxonomy" id="1069815"/>
    <lineage>
        <taxon>Eukaryota</taxon>
        <taxon>Metazoa</taxon>
        <taxon>Spiralia</taxon>
        <taxon>Lophotrochozoa</taxon>
        <taxon>Mollusca</taxon>
        <taxon>Bivalvia</taxon>
        <taxon>Autobranchia</taxon>
        <taxon>Heteroconchia</taxon>
        <taxon>Palaeoheterodonta</taxon>
        <taxon>Unionida</taxon>
        <taxon>Unionoidea</taxon>
        <taxon>Unionidae</taxon>
        <taxon>Unioninae</taxon>
        <taxon>Sinanodonta</taxon>
    </lineage>
</organism>
<dbReference type="Proteomes" id="UP001634394">
    <property type="component" value="Unassembled WGS sequence"/>
</dbReference>
<dbReference type="InterPro" id="IPR001173">
    <property type="entry name" value="Glyco_trans_2-like"/>
</dbReference>
<evidence type="ECO:0000256" key="3">
    <source>
        <dbReference type="ARBA" id="ARBA00023034"/>
    </source>
</evidence>
<dbReference type="AlphaFoldDB" id="A0ABD3W367"/>
<dbReference type="InterPro" id="IPR000772">
    <property type="entry name" value="Ricin_B_lectin"/>
</dbReference>
<evidence type="ECO:0000256" key="4">
    <source>
        <dbReference type="ARBA" id="ARBA00023157"/>
    </source>
</evidence>
<sequence length="494" mass="57654">MRLVRRYTLVIFGLVVLLATVIFFTLIRIHAKYGDRNKLRFQKQKTLKDDIFSQNQKDTAVFYTGMDTVWLNGQAVNVRLMDAKNAETILESPMAKELEKQHEINVILSDLLPINRRIPDSRPPGCELLTYPADLPTTSIVIPFYNEWPSILLRTVSSILARTPTHLLKEIILVDDASDMQTLKKEFEQKIKELTSPIVKMIRLPYRQGLIRARLEGFNHVTGQVVSFFDSHMEVNVNWLEPLLAEIQKDRRTVPMAQLDYINRGNFVYEFEAGYRTKYGFDWRLVFFETYFSAMQLKGKSETDPLPGVVMVGPAFVVDVQYFKELGTYDSGMKIWGGENLEFPWRVWMCGGRLIHVPCSRVGHIARPQPYDFPDGRSETEAYNYKRAIEVWMDEYKNYVYNIFPSMRTFALTSTLQLRTNLQCIVVKGYLEKTPFMEGCFQNEKENWQHSKDGLLRHINSGLCLEIREDKLLFMNICDRKNRLQHWTFQQSTS</sequence>
<evidence type="ECO:0000259" key="7">
    <source>
        <dbReference type="Pfam" id="PF00652"/>
    </source>
</evidence>
<keyword evidence="5" id="KW-0472">Membrane</keyword>
<keyword evidence="2 5" id="KW-0430">Lectin</keyword>
<gene>
    <name evidence="8" type="ORF">ACJMK2_044522</name>
</gene>
<dbReference type="Gene3D" id="3.90.550.10">
    <property type="entry name" value="Spore Coat Polysaccharide Biosynthesis Protein SpsA, Chain A"/>
    <property type="match status" value="1"/>
</dbReference>
<dbReference type="GO" id="GO:0030246">
    <property type="term" value="F:carbohydrate binding"/>
    <property type="evidence" value="ECO:0007669"/>
    <property type="project" value="UniProtKB-KW"/>
</dbReference>
<accession>A0ABD3W367</accession>
<dbReference type="GO" id="GO:0016757">
    <property type="term" value="F:glycosyltransferase activity"/>
    <property type="evidence" value="ECO:0007669"/>
    <property type="project" value="UniProtKB-KW"/>
</dbReference>
<dbReference type="PANTHER" id="PTHR11675">
    <property type="entry name" value="N-ACETYLGALACTOSAMINYLTRANSFERASE"/>
    <property type="match status" value="1"/>
</dbReference>
<keyword evidence="5" id="KW-1133">Transmembrane helix</keyword>
<comment type="cofactor">
    <cofactor evidence="5">
        <name>Mn(2+)</name>
        <dbReference type="ChEBI" id="CHEBI:29035"/>
    </cofactor>
</comment>